<keyword evidence="1" id="KW-0805">Transcription regulation</keyword>
<evidence type="ECO:0000256" key="4">
    <source>
        <dbReference type="SAM" id="MobiDB-lite"/>
    </source>
</evidence>
<evidence type="ECO:0000313" key="7">
    <source>
        <dbReference type="EMBL" id="PDT45068.1"/>
    </source>
</evidence>
<dbReference type="Gene3D" id="1.10.10.60">
    <property type="entry name" value="Homeodomain-like"/>
    <property type="match status" value="1"/>
</dbReference>
<dbReference type="Pfam" id="PF12833">
    <property type="entry name" value="HTH_18"/>
    <property type="match status" value="1"/>
</dbReference>
<dbReference type="InterPro" id="IPR018062">
    <property type="entry name" value="HTH_AraC-typ_CS"/>
</dbReference>
<dbReference type="EMBL" id="NWTC01000025">
    <property type="protein sequence ID" value="PDT45068.1"/>
    <property type="molecule type" value="Genomic_DNA"/>
</dbReference>
<dbReference type="AlphaFoldDB" id="A0A2A6LRT5"/>
<dbReference type="PROSITE" id="PS00041">
    <property type="entry name" value="HTH_ARAC_FAMILY_1"/>
    <property type="match status" value="1"/>
</dbReference>
<feature type="compositionally biased region" description="Polar residues" evidence="4">
    <location>
        <begin position="330"/>
        <end position="343"/>
    </location>
</feature>
<comment type="caution">
    <text evidence="7">The sequence shown here is derived from an EMBL/GenBank/DDBJ whole genome shotgun (WGS) entry which is preliminary data.</text>
</comment>
<dbReference type="Pfam" id="PF14525">
    <property type="entry name" value="AraC_binding_2"/>
    <property type="match status" value="1"/>
</dbReference>
<keyword evidence="2" id="KW-0238">DNA-binding</keyword>
<proteinExistence type="predicted"/>
<dbReference type="InterPro" id="IPR018060">
    <property type="entry name" value="HTH_AraC"/>
</dbReference>
<evidence type="ECO:0000313" key="6">
    <source>
        <dbReference type="EMBL" id="MQX07899.1"/>
    </source>
</evidence>
<evidence type="ECO:0000256" key="3">
    <source>
        <dbReference type="ARBA" id="ARBA00023163"/>
    </source>
</evidence>
<evidence type="ECO:0000259" key="5">
    <source>
        <dbReference type="PROSITE" id="PS01124"/>
    </source>
</evidence>
<keyword evidence="3" id="KW-0804">Transcription</keyword>
<dbReference type="PANTHER" id="PTHR46796:SF12">
    <property type="entry name" value="HTH-TYPE DNA-BINDING TRANSCRIPTIONAL ACTIVATOR EUTR"/>
    <property type="match status" value="1"/>
</dbReference>
<dbReference type="RefSeq" id="WP_037433132.1">
    <property type="nucleotide sequence ID" value="NZ_BJNI01000018.1"/>
</dbReference>
<name>A0A2A6LRT5_RHIFR</name>
<feature type="region of interest" description="Disordered" evidence="4">
    <location>
        <begin position="321"/>
        <end position="343"/>
    </location>
</feature>
<dbReference type="GO" id="GO:0003700">
    <property type="term" value="F:DNA-binding transcription factor activity"/>
    <property type="evidence" value="ECO:0007669"/>
    <property type="project" value="InterPro"/>
</dbReference>
<gene>
    <name evidence="7" type="ORF">CO661_25855</name>
    <name evidence="6" type="ORF">GHK48_06120</name>
</gene>
<evidence type="ECO:0000313" key="8">
    <source>
        <dbReference type="Proteomes" id="UP000220353"/>
    </source>
</evidence>
<evidence type="ECO:0000313" key="9">
    <source>
        <dbReference type="Proteomes" id="UP000466694"/>
    </source>
</evidence>
<dbReference type="SUPFAM" id="SSF46689">
    <property type="entry name" value="Homeodomain-like"/>
    <property type="match status" value="2"/>
</dbReference>
<dbReference type="GO" id="GO:0043565">
    <property type="term" value="F:sequence-specific DNA binding"/>
    <property type="evidence" value="ECO:0007669"/>
    <property type="project" value="InterPro"/>
</dbReference>
<protein>
    <submittedName>
        <fullName evidence="7">AraC family transcriptional regulator</fullName>
    </submittedName>
    <submittedName>
        <fullName evidence="6">Helix-turn-helix domain-containing protein</fullName>
    </submittedName>
</protein>
<reference evidence="6" key="3">
    <citation type="submission" date="2019-10" db="EMBL/GenBank/DDBJ databases">
        <authorList>
            <person name="Sugawara M."/>
            <person name="Epstein B."/>
            <person name="Badgley B."/>
            <person name="Unno T."/>
            <person name="Xu L."/>
            <person name="Reese J."/>
            <person name="Gyaneshwar P."/>
            <person name="Denny R."/>
            <person name="Mudege J."/>
            <person name="Bharti A."/>
            <person name="Farmer A."/>
            <person name="May G."/>
            <person name="Woodward J."/>
            <person name="Medigue C."/>
            <person name="Vallenet D."/>
            <person name="Lajus A."/>
            <person name="Rouy Z."/>
            <person name="Martinez-Vaz B."/>
            <person name="Tiffin P."/>
            <person name="Young N."/>
            <person name="Sadowsky M."/>
        </authorList>
    </citation>
    <scope>NUCLEOTIDE SEQUENCE</scope>
    <source>
        <strain evidence="6">USDA205</strain>
    </source>
</reference>
<reference evidence="6 9" key="1">
    <citation type="journal article" date="2013" name="Genome Biol.">
        <title>Comparative genomics of the core and accessory genomes of 48 Sinorhizobium strains comprising five genospecies.</title>
        <authorList>
            <person name="Sugawara M."/>
            <person name="Epstein B."/>
            <person name="Badgley B.D."/>
            <person name="Unno T."/>
            <person name="Xu L."/>
            <person name="Reese J."/>
            <person name="Gyaneshwar P."/>
            <person name="Denny R."/>
            <person name="Mudge J."/>
            <person name="Bharti A.K."/>
            <person name="Farmer A.D."/>
            <person name="May G.D."/>
            <person name="Woodward J.E."/>
            <person name="Medigue C."/>
            <person name="Vallenet D."/>
            <person name="Lajus A."/>
            <person name="Rouy Z."/>
            <person name="Martinez-Vaz B."/>
            <person name="Tiffin P."/>
            <person name="Young N.D."/>
            <person name="Sadowsky M.J."/>
        </authorList>
    </citation>
    <scope>NUCLEOTIDE SEQUENCE [LARGE SCALE GENOMIC DNA]</scope>
    <source>
        <strain evidence="6 9">USDA205</strain>
    </source>
</reference>
<dbReference type="PROSITE" id="PS01124">
    <property type="entry name" value="HTH_ARAC_FAMILY_2"/>
    <property type="match status" value="1"/>
</dbReference>
<dbReference type="Proteomes" id="UP000466694">
    <property type="component" value="Unassembled WGS sequence"/>
</dbReference>
<evidence type="ECO:0000256" key="1">
    <source>
        <dbReference type="ARBA" id="ARBA00023015"/>
    </source>
</evidence>
<reference evidence="7 8" key="2">
    <citation type="submission" date="2017-09" db="EMBL/GenBank/DDBJ databases">
        <title>Comparative genomics of rhizobia isolated from Phaseolus vulgaris in China.</title>
        <authorList>
            <person name="Tong W."/>
        </authorList>
    </citation>
    <scope>NUCLEOTIDE SEQUENCE [LARGE SCALE GENOMIC DNA]</scope>
    <source>
        <strain evidence="7 8">PCH1</strain>
    </source>
</reference>
<dbReference type="Proteomes" id="UP000220353">
    <property type="component" value="Unassembled WGS sequence"/>
</dbReference>
<feature type="domain" description="HTH araC/xylS-type" evidence="5">
    <location>
        <begin position="228"/>
        <end position="328"/>
    </location>
</feature>
<accession>A0A2A6LRT5</accession>
<evidence type="ECO:0000256" key="2">
    <source>
        <dbReference type="ARBA" id="ARBA00023125"/>
    </source>
</evidence>
<dbReference type="InterPro" id="IPR035418">
    <property type="entry name" value="AraC-bd_2"/>
</dbReference>
<organism evidence="7 8">
    <name type="scientific">Rhizobium fredii</name>
    <name type="common">Sinorhizobium fredii</name>
    <dbReference type="NCBI Taxonomy" id="380"/>
    <lineage>
        <taxon>Bacteria</taxon>
        <taxon>Pseudomonadati</taxon>
        <taxon>Pseudomonadota</taxon>
        <taxon>Alphaproteobacteria</taxon>
        <taxon>Hyphomicrobiales</taxon>
        <taxon>Rhizobiaceae</taxon>
        <taxon>Sinorhizobium/Ensifer group</taxon>
        <taxon>Sinorhizobium</taxon>
    </lineage>
</organism>
<dbReference type="InterPro" id="IPR050204">
    <property type="entry name" value="AraC_XylS_family_regulators"/>
</dbReference>
<dbReference type="SMART" id="SM00342">
    <property type="entry name" value="HTH_ARAC"/>
    <property type="match status" value="1"/>
</dbReference>
<sequence>MPENSTAHASFQFRGSSFDSMIETLGGAFGTFDAEPISQAGDFRWGIDISACDSAVLITGYHQTDFQFHIEPTADTAEYLSIVVPRSGGMGVTYGPRTAEAGQGELLLYNNFEPNSVIMRGEENVVDELLINWSVVLQTLGQTFEAPFDGSLNLLPQVSLATPAGQLIGNLTETIMGGIRNNGPLLQSPIAMAHVTQALADVVVRLVPHRLSHLLDKKPCLIAPRHVRRAIEFMQANISQPITMPMVAEAAGVSVRALETGFRAFRDTTPAAYLLRLRLRAARQDLLDPENNQPMREICLKWGFFHFGRFSAVYRSTYGENPSDTRRRVGSSTATYITSDAQR</sequence>
<dbReference type="PANTHER" id="PTHR46796">
    <property type="entry name" value="HTH-TYPE TRANSCRIPTIONAL ACTIVATOR RHAS-RELATED"/>
    <property type="match status" value="1"/>
</dbReference>
<dbReference type="InterPro" id="IPR009057">
    <property type="entry name" value="Homeodomain-like_sf"/>
</dbReference>
<dbReference type="EMBL" id="WISZ01000062">
    <property type="protein sequence ID" value="MQX07899.1"/>
    <property type="molecule type" value="Genomic_DNA"/>
</dbReference>